<dbReference type="PROSITE" id="PS50261">
    <property type="entry name" value="G_PROTEIN_RECEP_F2_4"/>
    <property type="match status" value="1"/>
</dbReference>
<dbReference type="GO" id="GO:0001594">
    <property type="term" value="F:trace-amine receptor activity"/>
    <property type="evidence" value="ECO:0007669"/>
    <property type="project" value="TreeGrafter"/>
</dbReference>
<evidence type="ECO:0000256" key="7">
    <source>
        <dbReference type="ARBA" id="ARBA00023170"/>
    </source>
</evidence>
<dbReference type="OMA" id="CPENCLI"/>
<dbReference type="GO" id="GO:0007166">
    <property type="term" value="P:cell surface receptor signaling pathway"/>
    <property type="evidence" value="ECO:0007669"/>
    <property type="project" value="InterPro"/>
</dbReference>
<keyword evidence="8 9" id="KW-0807">Transducer</keyword>
<dbReference type="AlphaFoldDB" id="A0A672FRN2"/>
<reference evidence="13" key="2">
    <citation type="submission" date="2025-08" db="UniProtKB">
        <authorList>
            <consortium name="Ensembl"/>
        </authorList>
    </citation>
    <scope>IDENTIFICATION</scope>
</reference>
<dbReference type="SMART" id="SM01381">
    <property type="entry name" value="7TM_GPCR_Srsx"/>
    <property type="match status" value="1"/>
</dbReference>
<dbReference type="InParanoid" id="A0A672FRN2"/>
<feature type="transmembrane region" description="Helical" evidence="10">
    <location>
        <begin position="164"/>
        <end position="189"/>
    </location>
</feature>
<keyword evidence="7 9" id="KW-0675">Receptor</keyword>
<dbReference type="PRINTS" id="PR00237">
    <property type="entry name" value="GPCRRHODOPSN"/>
</dbReference>
<comment type="similarity">
    <text evidence="9">Belongs to the G-protein coupled receptor 1 family.</text>
</comment>
<dbReference type="PANTHER" id="PTHR24249:SF415">
    <property type="entry name" value="TRACE AMINE-ASSOCIATED RECEPTOR 1"/>
    <property type="match status" value="1"/>
</dbReference>
<accession>A0A672FRN2</accession>
<dbReference type="Ensembl" id="ENSSFAT00005001341.1">
    <property type="protein sequence ID" value="ENSSFAP00005001264.1"/>
    <property type="gene ID" value="ENSSFAG00005000927.1"/>
</dbReference>
<dbReference type="SUPFAM" id="SSF81321">
    <property type="entry name" value="Family A G protein-coupled receptor-like"/>
    <property type="match status" value="1"/>
</dbReference>
<feature type="domain" description="G-protein coupled receptors family 1 profile" evidence="12">
    <location>
        <begin position="70"/>
        <end position="318"/>
    </location>
</feature>
<dbReference type="PROSITE" id="PS00237">
    <property type="entry name" value="G_PROTEIN_RECEP_F1_1"/>
    <property type="match status" value="1"/>
</dbReference>
<dbReference type="InterPro" id="IPR017981">
    <property type="entry name" value="GPCR_2-like_7TM"/>
</dbReference>
<organism evidence="13 14">
    <name type="scientific">Salarias fasciatus</name>
    <name type="common">Jewelled blenny</name>
    <name type="synonym">Blennius fasciatus</name>
    <dbReference type="NCBI Taxonomy" id="181472"/>
    <lineage>
        <taxon>Eukaryota</taxon>
        <taxon>Metazoa</taxon>
        <taxon>Chordata</taxon>
        <taxon>Craniata</taxon>
        <taxon>Vertebrata</taxon>
        <taxon>Euteleostomi</taxon>
        <taxon>Actinopterygii</taxon>
        <taxon>Neopterygii</taxon>
        <taxon>Teleostei</taxon>
        <taxon>Neoteleostei</taxon>
        <taxon>Acanthomorphata</taxon>
        <taxon>Ovalentaria</taxon>
        <taxon>Blenniimorphae</taxon>
        <taxon>Blenniiformes</taxon>
        <taxon>Blennioidei</taxon>
        <taxon>Blenniidae</taxon>
        <taxon>Salariinae</taxon>
        <taxon>Salarias</taxon>
    </lineage>
</organism>
<evidence type="ECO:0000259" key="11">
    <source>
        <dbReference type="PROSITE" id="PS50261"/>
    </source>
</evidence>
<dbReference type="PROSITE" id="PS50262">
    <property type="entry name" value="G_PROTEIN_RECEP_F1_2"/>
    <property type="match status" value="1"/>
</dbReference>
<evidence type="ECO:0000256" key="4">
    <source>
        <dbReference type="ARBA" id="ARBA00022989"/>
    </source>
</evidence>
<feature type="transmembrane region" description="Helical" evidence="10">
    <location>
        <begin position="303"/>
        <end position="325"/>
    </location>
</feature>
<proteinExistence type="inferred from homology"/>
<dbReference type="GO" id="GO:0005886">
    <property type="term" value="C:plasma membrane"/>
    <property type="evidence" value="ECO:0007669"/>
    <property type="project" value="UniProtKB-SubCell"/>
</dbReference>
<evidence type="ECO:0000256" key="2">
    <source>
        <dbReference type="ARBA" id="ARBA00022475"/>
    </source>
</evidence>
<protein>
    <submittedName>
        <fullName evidence="13">Trace amine associated receptor 1</fullName>
    </submittedName>
</protein>
<keyword evidence="2" id="KW-1003">Cell membrane</keyword>
<dbReference type="Gene3D" id="1.20.1070.10">
    <property type="entry name" value="Rhodopsin 7-helix transmembrane proteins"/>
    <property type="match status" value="1"/>
</dbReference>
<dbReference type="InterPro" id="IPR050569">
    <property type="entry name" value="TAAR"/>
</dbReference>
<feature type="transmembrane region" description="Helical" evidence="10">
    <location>
        <begin position="216"/>
        <end position="235"/>
    </location>
</feature>
<evidence type="ECO:0000256" key="1">
    <source>
        <dbReference type="ARBA" id="ARBA00004651"/>
    </source>
</evidence>
<evidence type="ECO:0000313" key="13">
    <source>
        <dbReference type="Ensembl" id="ENSSFAP00005001264.1"/>
    </source>
</evidence>
<dbReference type="InterPro" id="IPR017452">
    <property type="entry name" value="GPCR_Rhodpsn_7TM"/>
</dbReference>
<evidence type="ECO:0000256" key="8">
    <source>
        <dbReference type="ARBA" id="ARBA00023224"/>
    </source>
</evidence>
<keyword evidence="6 10" id="KW-0472">Membrane</keyword>
<evidence type="ECO:0000256" key="10">
    <source>
        <dbReference type="SAM" id="Phobius"/>
    </source>
</evidence>
<dbReference type="InterPro" id="IPR000276">
    <property type="entry name" value="GPCR_Rhodpsn"/>
</dbReference>
<evidence type="ECO:0000256" key="3">
    <source>
        <dbReference type="ARBA" id="ARBA00022692"/>
    </source>
</evidence>
<evidence type="ECO:0000259" key="12">
    <source>
        <dbReference type="PROSITE" id="PS50262"/>
    </source>
</evidence>
<keyword evidence="3 9" id="KW-0812">Transmembrane</keyword>
<feature type="domain" description="G-protein coupled receptors family 2 profile 2" evidence="11">
    <location>
        <begin position="56"/>
        <end position="326"/>
    </location>
</feature>
<evidence type="ECO:0000313" key="14">
    <source>
        <dbReference type="Proteomes" id="UP000472267"/>
    </source>
</evidence>
<feature type="transmembrane region" description="Helical" evidence="10">
    <location>
        <begin position="90"/>
        <end position="111"/>
    </location>
</feature>
<sequence length="348" mass="39377">MNDTEKHDFQVSRNMAGGDPVNHPVNRTFIDNKTLCYQINMSSTFKSSLSTICALLTIFFSSVSAVTVFGNLLIIISVIYFQQLHTPTNFLILSLAVADLLVGFVVFPLNMEFSPTACFKYYVFCRLRDGFDVTLSTSSALHLCFISIDRYYAVCQPLTYRTKINIHVVVIMIVVAWSTPVFLAVSYIVSKMIYEKCPENCLIGFLLTSGLGTFSFYYLPVLVMLCIYMKIFLVARKQARSIKNTNCHSKKKGLTVRKVEGKATRTLAIVMGVFLICWAPFSLSFALQLMGIPSISAEVFETVTWLALFNSMLNPFIYAFFYSWFRSAFRLILSGKIFQGDFSHTKLV</sequence>
<dbReference type="Pfam" id="PF00001">
    <property type="entry name" value="7tm_1"/>
    <property type="match status" value="1"/>
</dbReference>
<reference evidence="13" key="1">
    <citation type="submission" date="2019-06" db="EMBL/GenBank/DDBJ databases">
        <authorList>
            <consortium name="Wellcome Sanger Institute Data Sharing"/>
        </authorList>
    </citation>
    <scope>NUCLEOTIDE SEQUENCE [LARGE SCALE GENOMIC DNA]</scope>
</reference>
<dbReference type="PANTHER" id="PTHR24249">
    <property type="entry name" value="HISTAMINE RECEPTOR-RELATED G-PROTEIN COUPLED RECEPTOR"/>
    <property type="match status" value="1"/>
</dbReference>
<reference evidence="13" key="3">
    <citation type="submission" date="2025-09" db="UniProtKB">
        <authorList>
            <consortium name="Ensembl"/>
        </authorList>
    </citation>
    <scope>IDENTIFICATION</scope>
</reference>
<evidence type="ECO:0000256" key="9">
    <source>
        <dbReference type="RuleBase" id="RU000688"/>
    </source>
</evidence>
<keyword evidence="14" id="KW-1185">Reference proteome</keyword>
<evidence type="ECO:0000256" key="6">
    <source>
        <dbReference type="ARBA" id="ARBA00023136"/>
    </source>
</evidence>
<feature type="transmembrane region" description="Helical" evidence="10">
    <location>
        <begin position="267"/>
        <end position="291"/>
    </location>
</feature>
<name>A0A672FRN2_SALFA</name>
<feature type="transmembrane region" description="Helical" evidence="10">
    <location>
        <begin position="49"/>
        <end position="81"/>
    </location>
</feature>
<comment type="subcellular location">
    <subcellularLocation>
        <location evidence="1">Cell membrane</location>
        <topology evidence="1">Multi-pass membrane protein</topology>
    </subcellularLocation>
</comment>
<dbReference type="Proteomes" id="UP000472267">
    <property type="component" value="Chromosome 15"/>
</dbReference>
<keyword evidence="5 9" id="KW-0297">G-protein coupled receptor</keyword>
<keyword evidence="4 10" id="KW-1133">Transmembrane helix</keyword>
<evidence type="ECO:0000256" key="5">
    <source>
        <dbReference type="ARBA" id="ARBA00023040"/>
    </source>
</evidence>